<dbReference type="RefSeq" id="WP_050117065.1">
    <property type="nucleotide sequence ID" value="NZ_AP031364.1"/>
</dbReference>
<accession>A0A380Q9M5</accession>
<evidence type="ECO:0000313" key="1">
    <source>
        <dbReference type="EMBL" id="SUP83724.1"/>
    </source>
</evidence>
<protein>
    <submittedName>
        <fullName evidence="1">Phage protein</fullName>
    </submittedName>
</protein>
<dbReference type="Proteomes" id="UP000255087">
    <property type="component" value="Unassembled WGS sequence"/>
</dbReference>
<sequence length="342" mass="36926">MGFYGLQIRPNDGGSAINITSGARAASYLGEFTPSFLNDDGSSVVQVPNVTPGAQMFVLPISTAIVYQSPGSAVASTLAARSISINGSIVHTQLRNFNPYYDKGRRPVKFRCMQVMSASSVGGNYGLALYDATNYAEINDASISGACVYRGIVQVAPNWQVPGDVPFRESCTVFAHWDSGDITLDFDETTKTISGWRRGGTIGVNQVDINITAYICIFSNGAPQIPPRYGLAIWNRAGQCTFSSDSAPLLLRGTVGIQYVPGYYSAAPADVGRMMVPLCRLGVHELRSSTNVMNYFAGMRMSGNAVTAFLGRLNTNYIATDYWIDFAITTLPLPVIDANDYF</sequence>
<dbReference type="AlphaFoldDB" id="A0A380Q9M5"/>
<reference evidence="1 2" key="1">
    <citation type="submission" date="2018-06" db="EMBL/GenBank/DDBJ databases">
        <authorList>
            <consortium name="Pathogen Informatics"/>
            <person name="Doyle S."/>
        </authorList>
    </citation>
    <scope>NUCLEOTIDE SEQUENCE [LARGE SCALE GENOMIC DNA]</scope>
    <source>
        <strain evidence="1 2">NCTC8580</strain>
    </source>
</reference>
<evidence type="ECO:0000313" key="2">
    <source>
        <dbReference type="Proteomes" id="UP000255087"/>
    </source>
</evidence>
<dbReference type="InterPro" id="IPR045604">
    <property type="entry name" value="DUF6453"/>
</dbReference>
<organism evidence="1 2">
    <name type="scientific">Yersinia pseudotuberculosis</name>
    <dbReference type="NCBI Taxonomy" id="633"/>
    <lineage>
        <taxon>Bacteria</taxon>
        <taxon>Pseudomonadati</taxon>
        <taxon>Pseudomonadota</taxon>
        <taxon>Gammaproteobacteria</taxon>
        <taxon>Enterobacterales</taxon>
        <taxon>Yersiniaceae</taxon>
        <taxon>Yersinia</taxon>
    </lineage>
</organism>
<name>A0A380Q9M5_YERPU</name>
<gene>
    <name evidence="1" type="ORF">NCTC8580_02689</name>
</gene>
<proteinExistence type="predicted"/>
<dbReference type="Pfam" id="PF20051">
    <property type="entry name" value="DUF6453"/>
    <property type="match status" value="1"/>
</dbReference>
<dbReference type="EMBL" id="UHJC01000001">
    <property type="protein sequence ID" value="SUP83724.1"/>
    <property type="molecule type" value="Genomic_DNA"/>
</dbReference>